<dbReference type="PANTHER" id="PTHR14359">
    <property type="entry name" value="HOMO-OLIGOMERIC FLAVIN CONTAINING CYS DECARBOXYLASE FAMILY"/>
    <property type="match status" value="1"/>
</dbReference>
<comment type="similarity">
    <text evidence="3 4">In the N-terminal section; belongs to the HFCD (homo-oligomeric flavin containing Cys decarboxylase) superfamily.</text>
</comment>
<keyword evidence="1 3" id="KW-0210">Decarboxylase</keyword>
<dbReference type="Proteomes" id="UP000653797">
    <property type="component" value="Unassembled WGS sequence"/>
</dbReference>
<dbReference type="EC" id="4.1.1.36" evidence="3"/>
<evidence type="ECO:0000313" key="7">
    <source>
        <dbReference type="EMBL" id="MBD2755402.1"/>
    </source>
</evidence>
<evidence type="ECO:0000313" key="8">
    <source>
        <dbReference type="Proteomes" id="UP000653797"/>
    </source>
</evidence>
<feature type="binding site" evidence="3">
    <location>
        <position position="350"/>
    </location>
    <ligand>
        <name>CTP</name>
        <dbReference type="ChEBI" id="CHEBI:37563"/>
    </ligand>
</feature>
<dbReference type="GO" id="GO:0015937">
    <property type="term" value="P:coenzyme A biosynthetic process"/>
    <property type="evidence" value="ECO:0007669"/>
    <property type="project" value="UniProtKB-UniRule"/>
</dbReference>
<proteinExistence type="inferred from homology"/>
<keyword evidence="3 4" id="KW-0436">Ligase</keyword>
<comment type="pathway">
    <text evidence="3 4">Cofactor biosynthesis; coenzyme A biosynthesis; CoA from (R)-pantothenate: step 3/5.</text>
</comment>
<dbReference type="RefSeq" id="WP_191041025.1">
    <property type="nucleotide sequence ID" value="NZ_JACXAA010000008.1"/>
</dbReference>
<reference evidence="7" key="1">
    <citation type="submission" date="2020-09" db="EMBL/GenBank/DDBJ databases">
        <authorList>
            <person name="Kim M.K."/>
        </authorList>
    </citation>
    <scope>NUCLEOTIDE SEQUENCE</scope>
    <source>
        <strain evidence="7">BT704</strain>
    </source>
</reference>
<sequence>MSVAGKRIILGVTGSISAYKSALLVRLLVKAGADVQVIMTESAQAFITPLTLATLSKRPVLSTFVASETGSWNNHVELGLWADALVVAPASARTLARFATGLCDDLLSAVYLSARCPVFFAPAMDVDMYHHPTTVDNLRRLESFGNHLIQAEHGELASGLVGEGRLAEPETIVTVLTNYFGADTAQSEGINVLAGKQILITAGPTQEPIDPVRYISNHSTGKMGYAIANAFAKIGAHVTLVSGPTALPIPDPSIRRIDVRSAQDMFEATQGFFADADVVVLNAAVADYTPAHPADRKIKKNETVFSLELTKTTDIAATLGNQKGPEQLLMGFALETDNERENALKKLHRKNLDWIVLNSLRDAGAGFGHDTNKITVIDKDEQTHEFALKSKEEVAQDLVNLIANTLQSRNIVKA</sequence>
<feature type="binding site" evidence="3">
    <location>
        <position position="346"/>
    </location>
    <ligand>
        <name>CTP</name>
        <dbReference type="ChEBI" id="CHEBI:37563"/>
    </ligand>
</feature>
<name>A0A927B535_9BACT</name>
<comment type="cofactor">
    <cofactor evidence="3">
        <name>Mg(2+)</name>
        <dbReference type="ChEBI" id="CHEBI:18420"/>
    </cofactor>
</comment>
<evidence type="ECO:0000256" key="2">
    <source>
        <dbReference type="ARBA" id="ARBA00023239"/>
    </source>
</evidence>
<dbReference type="InterPro" id="IPR007085">
    <property type="entry name" value="DNA/pantothenate-metab_flavo_C"/>
</dbReference>
<feature type="binding site" evidence="3">
    <location>
        <position position="332"/>
    </location>
    <ligand>
        <name>CTP</name>
        <dbReference type="ChEBI" id="CHEBI:37563"/>
    </ligand>
</feature>
<feature type="domain" description="DNA/pantothenate metabolism flavoprotein C-terminal" evidence="6">
    <location>
        <begin position="193"/>
        <end position="404"/>
    </location>
</feature>
<dbReference type="GO" id="GO:0004633">
    <property type="term" value="F:phosphopantothenoylcysteine decarboxylase activity"/>
    <property type="evidence" value="ECO:0007669"/>
    <property type="project" value="UniProtKB-UniRule"/>
</dbReference>
<dbReference type="InterPro" id="IPR035929">
    <property type="entry name" value="CoaB-like_sf"/>
</dbReference>
<feature type="domain" description="Flavoprotein" evidence="5">
    <location>
        <begin position="6"/>
        <end position="175"/>
    </location>
</feature>
<gene>
    <name evidence="3 7" type="primary">coaBC</name>
    <name evidence="7" type="ORF">IC230_21045</name>
</gene>
<dbReference type="NCBIfam" id="TIGR00521">
    <property type="entry name" value="coaBC_dfp"/>
    <property type="match status" value="1"/>
</dbReference>
<dbReference type="EMBL" id="JACXAA010000008">
    <property type="protein sequence ID" value="MBD2755402.1"/>
    <property type="molecule type" value="Genomic_DNA"/>
</dbReference>
<dbReference type="EC" id="6.3.2.5" evidence="3"/>
<keyword evidence="2 3" id="KW-0456">Lyase</keyword>
<dbReference type="GO" id="GO:0071513">
    <property type="term" value="C:phosphopantothenoylcysteine decarboxylase complex"/>
    <property type="evidence" value="ECO:0007669"/>
    <property type="project" value="TreeGrafter"/>
</dbReference>
<keyword evidence="3" id="KW-0460">Magnesium</keyword>
<dbReference type="SUPFAM" id="SSF102645">
    <property type="entry name" value="CoaB-like"/>
    <property type="match status" value="1"/>
</dbReference>
<dbReference type="Pfam" id="PF02441">
    <property type="entry name" value="Flavoprotein"/>
    <property type="match status" value="1"/>
</dbReference>
<dbReference type="InterPro" id="IPR036551">
    <property type="entry name" value="Flavin_trans-like"/>
</dbReference>
<evidence type="ECO:0000259" key="5">
    <source>
        <dbReference type="Pfam" id="PF02441"/>
    </source>
</evidence>
<keyword evidence="8" id="KW-1185">Reference proteome</keyword>
<dbReference type="GO" id="GO:0010181">
    <property type="term" value="F:FMN binding"/>
    <property type="evidence" value="ECO:0007669"/>
    <property type="project" value="UniProtKB-UniRule"/>
</dbReference>
<protein>
    <recommendedName>
        <fullName evidence="3">Coenzyme A biosynthesis bifunctional protein CoaBC</fullName>
    </recommendedName>
    <alternativeName>
        <fullName evidence="3">DNA/pantothenate metabolism flavoprotein</fullName>
    </alternativeName>
    <alternativeName>
        <fullName evidence="3">Phosphopantothenoylcysteine synthetase/decarboxylase</fullName>
        <shortName evidence="3">PPCS-PPCDC</shortName>
    </alternativeName>
    <domain>
        <recommendedName>
            <fullName evidence="3">Phosphopantothenoylcysteine decarboxylase</fullName>
            <shortName evidence="3">PPC decarboxylase</shortName>
            <shortName evidence="3">PPC-DC</shortName>
            <ecNumber evidence="3">4.1.1.36</ecNumber>
        </recommendedName>
        <alternativeName>
            <fullName evidence="3">CoaC</fullName>
        </alternativeName>
    </domain>
    <domain>
        <recommendedName>
            <fullName evidence="3">Phosphopantothenate--cysteine ligase</fullName>
            <ecNumber evidence="3">6.3.2.5</ecNumber>
        </recommendedName>
        <alternativeName>
            <fullName evidence="3">CoaB</fullName>
        </alternativeName>
        <alternativeName>
            <fullName evidence="3">Phosphopantothenoylcysteine synthetase</fullName>
            <shortName evidence="3">PPC synthetase</shortName>
            <shortName evidence="3">PPC-S</shortName>
        </alternativeName>
    </domain>
</protein>
<evidence type="ECO:0000256" key="3">
    <source>
        <dbReference type="HAMAP-Rule" id="MF_02225"/>
    </source>
</evidence>
<dbReference type="InterPro" id="IPR005252">
    <property type="entry name" value="CoaBC"/>
</dbReference>
<dbReference type="GO" id="GO:0015941">
    <property type="term" value="P:pantothenate catabolic process"/>
    <property type="evidence" value="ECO:0007669"/>
    <property type="project" value="InterPro"/>
</dbReference>
<keyword evidence="3 4" id="KW-0288">FMN</keyword>
<comment type="function">
    <text evidence="4">Catalyzes two steps in the biosynthesis of coenzyme A. In the first step cysteine is conjugated to 4'-phosphopantothenate to form 4-phosphopantothenoylcysteine, in the latter compound is decarboxylated to form 4'-phosphopantotheine.</text>
</comment>
<comment type="similarity">
    <text evidence="3 4">In the C-terminal section; belongs to the PPC synthetase family.</text>
</comment>
<dbReference type="HAMAP" id="MF_02225">
    <property type="entry name" value="CoaBC"/>
    <property type="match status" value="1"/>
</dbReference>
<dbReference type="InterPro" id="IPR003382">
    <property type="entry name" value="Flavoprotein"/>
</dbReference>
<comment type="catalytic activity">
    <reaction evidence="3 4">
        <text>N-[(R)-4-phosphopantothenoyl]-L-cysteine + H(+) = (R)-4'-phosphopantetheine + CO2</text>
        <dbReference type="Rhea" id="RHEA:16793"/>
        <dbReference type="ChEBI" id="CHEBI:15378"/>
        <dbReference type="ChEBI" id="CHEBI:16526"/>
        <dbReference type="ChEBI" id="CHEBI:59458"/>
        <dbReference type="ChEBI" id="CHEBI:61723"/>
        <dbReference type="EC" id="4.1.1.36"/>
    </reaction>
</comment>
<dbReference type="GO" id="GO:0046872">
    <property type="term" value="F:metal ion binding"/>
    <property type="evidence" value="ECO:0007669"/>
    <property type="project" value="UniProtKB-KW"/>
</dbReference>
<feature type="binding site" evidence="3">
    <location>
        <position position="287"/>
    </location>
    <ligand>
        <name>CTP</name>
        <dbReference type="ChEBI" id="CHEBI:37563"/>
    </ligand>
</feature>
<dbReference type="Pfam" id="PF04127">
    <property type="entry name" value="DFP"/>
    <property type="match status" value="1"/>
</dbReference>
<evidence type="ECO:0000256" key="1">
    <source>
        <dbReference type="ARBA" id="ARBA00022793"/>
    </source>
</evidence>
<feature type="binding site" evidence="3">
    <location>
        <position position="297"/>
    </location>
    <ligand>
        <name>CTP</name>
        <dbReference type="ChEBI" id="CHEBI:37563"/>
    </ligand>
</feature>
<organism evidence="7 8">
    <name type="scientific">Spirosoma validum</name>
    <dbReference type="NCBI Taxonomy" id="2771355"/>
    <lineage>
        <taxon>Bacteria</taxon>
        <taxon>Pseudomonadati</taxon>
        <taxon>Bacteroidota</taxon>
        <taxon>Cytophagia</taxon>
        <taxon>Cytophagales</taxon>
        <taxon>Cytophagaceae</taxon>
        <taxon>Spirosoma</taxon>
    </lineage>
</organism>
<feature type="region of interest" description="Phosphopantothenate--cysteine ligase" evidence="3">
    <location>
        <begin position="198"/>
        <end position="414"/>
    </location>
</feature>
<dbReference type="Gene3D" id="3.40.50.10300">
    <property type="entry name" value="CoaB-like"/>
    <property type="match status" value="1"/>
</dbReference>
<comment type="cofactor">
    <cofactor evidence="3">
        <name>FMN</name>
        <dbReference type="ChEBI" id="CHEBI:58210"/>
    </cofactor>
    <text evidence="3">Binds 1 FMN per subunit.</text>
</comment>
<comment type="catalytic activity">
    <reaction evidence="3 4">
        <text>(R)-4'-phosphopantothenate + L-cysteine + CTP = N-[(R)-4-phosphopantothenoyl]-L-cysteine + CMP + diphosphate + H(+)</text>
        <dbReference type="Rhea" id="RHEA:19397"/>
        <dbReference type="ChEBI" id="CHEBI:10986"/>
        <dbReference type="ChEBI" id="CHEBI:15378"/>
        <dbReference type="ChEBI" id="CHEBI:33019"/>
        <dbReference type="ChEBI" id="CHEBI:35235"/>
        <dbReference type="ChEBI" id="CHEBI:37563"/>
        <dbReference type="ChEBI" id="CHEBI:59458"/>
        <dbReference type="ChEBI" id="CHEBI:60377"/>
        <dbReference type="EC" id="6.3.2.5"/>
    </reaction>
</comment>
<comment type="function">
    <text evidence="3">Catalyzes two sequential steps in the biosynthesis of coenzyme A. In the first step cysteine is conjugated to 4'-phosphopantothenate to form 4-phosphopantothenoylcysteine. In the second step the latter compound is decarboxylated to form 4'-phosphopantotheine.</text>
</comment>
<dbReference type="AlphaFoldDB" id="A0A927B535"/>
<dbReference type="SUPFAM" id="SSF52507">
    <property type="entry name" value="Homo-oligomeric flavin-containing Cys decarboxylases, HFCD"/>
    <property type="match status" value="1"/>
</dbReference>
<keyword evidence="3" id="KW-0511">Multifunctional enzyme</keyword>
<keyword evidence="3 4" id="KW-0285">Flavoprotein</keyword>
<dbReference type="GO" id="GO:0004632">
    <property type="term" value="F:phosphopantothenate--cysteine ligase activity"/>
    <property type="evidence" value="ECO:0007669"/>
    <property type="project" value="UniProtKB-UniRule"/>
</dbReference>
<comment type="caution">
    <text evidence="3">Lacks conserved residue(s) required for the propagation of feature annotation.</text>
</comment>
<dbReference type="Gene3D" id="3.40.50.1950">
    <property type="entry name" value="Flavin prenyltransferase-like"/>
    <property type="match status" value="1"/>
</dbReference>
<accession>A0A927B535</accession>
<feature type="region of interest" description="Phosphopantothenoylcysteine decarboxylase" evidence="3">
    <location>
        <begin position="1"/>
        <end position="197"/>
    </location>
</feature>
<evidence type="ECO:0000256" key="4">
    <source>
        <dbReference type="RuleBase" id="RU364078"/>
    </source>
</evidence>
<comment type="pathway">
    <text evidence="3 4">Cofactor biosynthesis; coenzyme A biosynthesis; CoA from (R)-pantothenate: step 2/5.</text>
</comment>
<evidence type="ECO:0000259" key="6">
    <source>
        <dbReference type="Pfam" id="PF04127"/>
    </source>
</evidence>
<dbReference type="PANTHER" id="PTHR14359:SF6">
    <property type="entry name" value="PHOSPHOPANTOTHENOYLCYSTEINE DECARBOXYLASE"/>
    <property type="match status" value="1"/>
</dbReference>
<comment type="caution">
    <text evidence="7">The sequence shown here is derived from an EMBL/GenBank/DDBJ whole genome shotgun (WGS) entry which is preliminary data.</text>
</comment>
<keyword evidence="3" id="KW-0479">Metal-binding</keyword>